<dbReference type="GO" id="GO:0005829">
    <property type="term" value="C:cytosol"/>
    <property type="evidence" value="ECO:0007669"/>
    <property type="project" value="TreeGrafter"/>
</dbReference>
<dbReference type="PANTHER" id="PTHR45774:SF4">
    <property type="entry name" value="AXUNDEAD, ISOFORM F"/>
    <property type="match status" value="1"/>
</dbReference>
<evidence type="ECO:0000313" key="2">
    <source>
        <dbReference type="EMBL" id="KFM69985.1"/>
    </source>
</evidence>
<dbReference type="PANTHER" id="PTHR45774">
    <property type="entry name" value="BTB/POZ DOMAIN-CONTAINING"/>
    <property type="match status" value="1"/>
</dbReference>
<dbReference type="AlphaFoldDB" id="A0A087TXZ6"/>
<dbReference type="OMA" id="ILREACC"/>
<dbReference type="EMBL" id="KK117264">
    <property type="protein sequence ID" value="KFM69985.1"/>
    <property type="molecule type" value="Genomic_DNA"/>
</dbReference>
<accession>A0A087TXZ6</accession>
<reference evidence="2 3" key="1">
    <citation type="submission" date="2013-11" db="EMBL/GenBank/DDBJ databases">
        <title>Genome sequencing of Stegodyphus mimosarum.</title>
        <authorList>
            <person name="Bechsgaard J."/>
        </authorList>
    </citation>
    <scope>NUCLEOTIDE SEQUENCE [LARGE SCALE GENOMIC DNA]</scope>
</reference>
<gene>
    <name evidence="2" type="ORF">X975_26021</name>
</gene>
<dbReference type="STRING" id="407821.A0A087TXZ6"/>
<feature type="non-terminal residue" evidence="2">
    <location>
        <position position="142"/>
    </location>
</feature>
<dbReference type="SMART" id="SM00225">
    <property type="entry name" value="BTB"/>
    <property type="match status" value="1"/>
</dbReference>
<protein>
    <submittedName>
        <fullName evidence="2">BTB/POZ domain-containing protein 3</fullName>
    </submittedName>
</protein>
<dbReference type="Pfam" id="PF00651">
    <property type="entry name" value="BTB"/>
    <property type="match status" value="1"/>
</dbReference>
<feature type="domain" description="BTB" evidence="1">
    <location>
        <begin position="26"/>
        <end position="97"/>
    </location>
</feature>
<dbReference type="Proteomes" id="UP000054359">
    <property type="component" value="Unassembled WGS sequence"/>
</dbReference>
<dbReference type="PROSITE" id="PS50097">
    <property type="entry name" value="BTB"/>
    <property type="match status" value="1"/>
</dbReference>
<dbReference type="InterPro" id="IPR011333">
    <property type="entry name" value="SKP1/BTB/POZ_sf"/>
</dbReference>
<dbReference type="Gene3D" id="3.30.710.10">
    <property type="entry name" value="Potassium Channel Kv1.1, Chain A"/>
    <property type="match status" value="1"/>
</dbReference>
<evidence type="ECO:0000259" key="1">
    <source>
        <dbReference type="PROSITE" id="PS50097"/>
    </source>
</evidence>
<evidence type="ECO:0000313" key="3">
    <source>
        <dbReference type="Proteomes" id="UP000054359"/>
    </source>
</evidence>
<keyword evidence="3" id="KW-1185">Reference proteome</keyword>
<organism evidence="2 3">
    <name type="scientific">Stegodyphus mimosarum</name>
    <name type="common">African social velvet spider</name>
    <dbReference type="NCBI Taxonomy" id="407821"/>
    <lineage>
        <taxon>Eukaryota</taxon>
        <taxon>Metazoa</taxon>
        <taxon>Ecdysozoa</taxon>
        <taxon>Arthropoda</taxon>
        <taxon>Chelicerata</taxon>
        <taxon>Arachnida</taxon>
        <taxon>Araneae</taxon>
        <taxon>Araneomorphae</taxon>
        <taxon>Entelegynae</taxon>
        <taxon>Eresoidea</taxon>
        <taxon>Eresidae</taxon>
        <taxon>Stegodyphus</taxon>
    </lineage>
</organism>
<dbReference type="SUPFAM" id="SSF54695">
    <property type="entry name" value="POZ domain"/>
    <property type="match status" value="1"/>
</dbReference>
<dbReference type="InterPro" id="IPR000210">
    <property type="entry name" value="BTB/POZ_dom"/>
</dbReference>
<dbReference type="CDD" id="cd18186">
    <property type="entry name" value="BTB_POZ_ZBTB_KLHL-like"/>
    <property type="match status" value="1"/>
</dbReference>
<name>A0A087TXZ6_STEMI</name>
<dbReference type="GO" id="GO:0022008">
    <property type="term" value="P:neurogenesis"/>
    <property type="evidence" value="ECO:0007669"/>
    <property type="project" value="TreeGrafter"/>
</dbReference>
<dbReference type="OrthoDB" id="6410189at2759"/>
<sequence length="142" mass="16163">MNMSHLLRPPSFCSAGELLYLNEELKDLYVIVQTDASRWQFPAHALVLSAESSVFRELLEGETSEDRIREIVIDDITPSTMEQLLRYMYCGKLEVETWSEGIDLLQAASKYKVEGLVQKCGRFLEDVVSLSNVCYIYDKASA</sequence>
<proteinExistence type="predicted"/>